<reference evidence="3 4" key="1">
    <citation type="submission" date="2016-10" db="EMBL/GenBank/DDBJ databases">
        <authorList>
            <person name="Varghese N."/>
            <person name="Submissions S."/>
        </authorList>
    </citation>
    <scope>NUCLEOTIDE SEQUENCE [LARGE SCALE GENOMIC DNA]</scope>
    <source>
        <strain evidence="3 4">DSM 18839</strain>
    </source>
</reference>
<keyword evidence="1" id="KW-1133">Transmembrane helix</keyword>
<evidence type="ECO:0000313" key="4">
    <source>
        <dbReference type="Proteomes" id="UP000198615"/>
    </source>
</evidence>
<dbReference type="Gene3D" id="1.10.287.70">
    <property type="match status" value="1"/>
</dbReference>
<dbReference type="Pfam" id="PF07885">
    <property type="entry name" value="Ion_trans_2"/>
    <property type="match status" value="1"/>
</dbReference>
<dbReference type="RefSeq" id="WP_093148511.1">
    <property type="nucleotide sequence ID" value="NZ_FNBW01000002.1"/>
</dbReference>
<feature type="transmembrane region" description="Helical" evidence="1">
    <location>
        <begin position="271"/>
        <end position="296"/>
    </location>
</feature>
<sequence>MRPSDDHRPHWLAPAIATVILLVLVATSAGGANWQLTAVVLITVAVVVALLHRLLPGSRFFSITFANAISVYACVYVSFLEARFAPTSRLIEVVAFLLPILGFALAVYLRRQGIRSVILSEHPRIETRFGRVFLWLLPVTAIGVLNFLVPLENWDVLQRGAWLLGAMSVIAMVIFFAGHSVAVFLVDTGLLFEDFYETAARLIKPAFAFLTFYSLITVVFAALYRLIDRLDGVDTFSFSGLARDIGFAESLYFSIVTLSTVGYGDIVPLTYAVRAVVAVQIVLGIILLLFGFQAVLRATRDT</sequence>
<dbReference type="SUPFAM" id="SSF81324">
    <property type="entry name" value="Voltage-gated potassium channels"/>
    <property type="match status" value="1"/>
</dbReference>
<feature type="transmembrane region" description="Helical" evidence="1">
    <location>
        <begin position="129"/>
        <end position="149"/>
    </location>
</feature>
<feature type="transmembrane region" description="Helical" evidence="1">
    <location>
        <begin position="36"/>
        <end position="55"/>
    </location>
</feature>
<gene>
    <name evidence="3" type="ORF">SAMN05660686_00941</name>
</gene>
<keyword evidence="4" id="KW-1185">Reference proteome</keyword>
<name>A0A8G2BF71_9PROT</name>
<evidence type="ECO:0000259" key="2">
    <source>
        <dbReference type="Pfam" id="PF07885"/>
    </source>
</evidence>
<accession>A0A8G2BF71</accession>
<evidence type="ECO:0000256" key="1">
    <source>
        <dbReference type="SAM" id="Phobius"/>
    </source>
</evidence>
<dbReference type="OrthoDB" id="2974133at2"/>
<feature type="transmembrane region" description="Helical" evidence="1">
    <location>
        <begin position="12"/>
        <end position="30"/>
    </location>
</feature>
<feature type="transmembrane region" description="Helical" evidence="1">
    <location>
        <begin position="91"/>
        <end position="109"/>
    </location>
</feature>
<feature type="transmembrane region" description="Helical" evidence="1">
    <location>
        <begin position="60"/>
        <end position="79"/>
    </location>
</feature>
<comment type="caution">
    <text evidence="3">The sequence shown here is derived from an EMBL/GenBank/DDBJ whole genome shotgun (WGS) entry which is preliminary data.</text>
</comment>
<feature type="transmembrane region" description="Helical" evidence="1">
    <location>
        <begin position="207"/>
        <end position="227"/>
    </location>
</feature>
<feature type="domain" description="Potassium channel" evidence="2">
    <location>
        <begin position="219"/>
        <end position="298"/>
    </location>
</feature>
<dbReference type="Proteomes" id="UP000198615">
    <property type="component" value="Unassembled WGS sequence"/>
</dbReference>
<proteinExistence type="predicted"/>
<dbReference type="InterPro" id="IPR013099">
    <property type="entry name" value="K_chnl_dom"/>
</dbReference>
<dbReference type="AlphaFoldDB" id="A0A8G2BF71"/>
<keyword evidence="1" id="KW-0812">Transmembrane</keyword>
<keyword evidence="1" id="KW-0472">Membrane</keyword>
<evidence type="ECO:0000313" key="3">
    <source>
        <dbReference type="EMBL" id="SDF29690.1"/>
    </source>
</evidence>
<dbReference type="EMBL" id="FNBW01000002">
    <property type="protein sequence ID" value="SDF29690.1"/>
    <property type="molecule type" value="Genomic_DNA"/>
</dbReference>
<protein>
    <submittedName>
        <fullName evidence="3">Ion channel</fullName>
    </submittedName>
</protein>
<feature type="transmembrane region" description="Helical" evidence="1">
    <location>
        <begin position="161"/>
        <end position="186"/>
    </location>
</feature>
<organism evidence="3 4">
    <name type="scientific">Thalassobaculum litoreum DSM 18839</name>
    <dbReference type="NCBI Taxonomy" id="1123362"/>
    <lineage>
        <taxon>Bacteria</taxon>
        <taxon>Pseudomonadati</taxon>
        <taxon>Pseudomonadota</taxon>
        <taxon>Alphaproteobacteria</taxon>
        <taxon>Rhodospirillales</taxon>
        <taxon>Thalassobaculaceae</taxon>
        <taxon>Thalassobaculum</taxon>
    </lineage>
</organism>